<evidence type="ECO:0000313" key="2">
    <source>
        <dbReference type="Proteomes" id="UP000326582"/>
    </source>
</evidence>
<protein>
    <submittedName>
        <fullName evidence="1">Target of rapamycin complex 2 subunit</fullName>
    </submittedName>
</protein>
<dbReference type="EMBL" id="CP038490">
    <property type="protein sequence ID" value="QFZ30227.1"/>
    <property type="molecule type" value="Genomic_DNA"/>
</dbReference>
<keyword evidence="2" id="KW-1185">Reference proteome</keyword>
<gene>
    <name evidence="1" type="ORF">EJF14_70305</name>
</gene>
<evidence type="ECO:0000313" key="1">
    <source>
        <dbReference type="EMBL" id="QFZ30227.1"/>
    </source>
</evidence>
<dbReference type="Proteomes" id="UP000326582">
    <property type="component" value="Chromosome 7"/>
</dbReference>
<accession>A0ACD0WRP4</accession>
<reference evidence="2" key="1">
    <citation type="journal article" date="2019" name="MBio">
        <title>Comparative genomics for the elucidation of multidrug resistance (MDR) in Candida lusitaniae.</title>
        <authorList>
            <person name="Kannan A."/>
            <person name="Asner S.A."/>
            <person name="Trachsel E."/>
            <person name="Kelly S."/>
            <person name="Parker J."/>
            <person name="Sanglard D."/>
        </authorList>
    </citation>
    <scope>NUCLEOTIDE SEQUENCE [LARGE SCALE GENOMIC DNA]</scope>
    <source>
        <strain evidence="2">P1</strain>
    </source>
</reference>
<organism evidence="1 2">
    <name type="scientific">Clavispora lusitaniae</name>
    <name type="common">Candida lusitaniae</name>
    <dbReference type="NCBI Taxonomy" id="36911"/>
    <lineage>
        <taxon>Eukaryota</taxon>
        <taxon>Fungi</taxon>
        <taxon>Dikarya</taxon>
        <taxon>Ascomycota</taxon>
        <taxon>Saccharomycotina</taxon>
        <taxon>Pichiomycetes</taxon>
        <taxon>Metschnikowiaceae</taxon>
        <taxon>Clavispora</taxon>
    </lineage>
</organism>
<name>A0ACD0WRP4_CLALS</name>
<sequence>MQDPPERLRTAIIKGNLPITKRLLSKFPELLLNIDPNNQGWCNLHYASFHGKYLVCFHLVSLMNKLHSSSGANGISKIDLLTFDNLTVLHMPLMNHHSQTLHFLLQEFSSDFWINFRGGPKLRTPLHFCCMYRFADGLKLLLEYGADWKVQDSNGDSCLHLCFAYGDLSCLRELIKFVASSRLKQSLSSPDDSESSPTKTIASGKIGEAPSASDKSATELKSIALEEIRTFEEMLNVKGWKAVDYAASFELGAKYTVLREKWIDQAVNEEIALRDPSTWDLSSSMYVFDRMNGLSRKGSVHSSASSSLANDGSTYLSHSSSAGGETGILLNPINPVHPMTPANESQASFDTTEKEKNGRQHSRSLPNSSVPDLHSPIEVAQEKRARANTVLPFNQGPSLSALRTPSLTQGTMVAPLTPNQNDLSMAAPSLKSITISPSYRIHKARQADEASEAGSGGISAREASRKSSMSDSGTSSPLVTTFKAAKGGVPASARPTATASMPMQNLRRWSVSSSQKPVDVSAHSSMARSAADAAVRSRGSSFKSSPGLSPQKSKSHSLKRNISTPSVFNSPLSTMDSLSSLSRKHSRQRSATESVKRPPFQLSRMADGHSSQESISPVVVSPVGVAPDGPASHVQTYRSPPTRVLVRENKGDESTLISRNLSSISFTRVRDEAGE</sequence>
<proteinExistence type="predicted"/>